<reference evidence="1 2" key="1">
    <citation type="journal article" date="2018" name="Science">
        <title>The opium poppy genome and morphinan production.</title>
        <authorList>
            <person name="Guo L."/>
            <person name="Winzer T."/>
            <person name="Yang X."/>
            <person name="Li Y."/>
            <person name="Ning Z."/>
            <person name="He Z."/>
            <person name="Teodor R."/>
            <person name="Lu Y."/>
            <person name="Bowser T.A."/>
            <person name="Graham I.A."/>
            <person name="Ye K."/>
        </authorList>
    </citation>
    <scope>NUCLEOTIDE SEQUENCE [LARGE SCALE GENOMIC DNA]</scope>
    <source>
        <strain evidence="2">cv. HN1</strain>
        <tissue evidence="1">Leaves</tissue>
    </source>
</reference>
<keyword evidence="2" id="KW-1185">Reference proteome</keyword>
<evidence type="ECO:0000313" key="1">
    <source>
        <dbReference type="EMBL" id="RZC58609.1"/>
    </source>
</evidence>
<protein>
    <submittedName>
        <fullName evidence="1">Uncharacterized protein</fullName>
    </submittedName>
</protein>
<dbReference type="EMBL" id="CM010718">
    <property type="protein sequence ID" value="RZC58609.1"/>
    <property type="molecule type" value="Genomic_DNA"/>
</dbReference>
<dbReference type="AlphaFoldDB" id="A0A4Y7JFT0"/>
<organism evidence="1 2">
    <name type="scientific">Papaver somniferum</name>
    <name type="common">Opium poppy</name>
    <dbReference type="NCBI Taxonomy" id="3469"/>
    <lineage>
        <taxon>Eukaryota</taxon>
        <taxon>Viridiplantae</taxon>
        <taxon>Streptophyta</taxon>
        <taxon>Embryophyta</taxon>
        <taxon>Tracheophyta</taxon>
        <taxon>Spermatophyta</taxon>
        <taxon>Magnoliopsida</taxon>
        <taxon>Ranunculales</taxon>
        <taxon>Papaveraceae</taxon>
        <taxon>Papaveroideae</taxon>
        <taxon>Papaver</taxon>
    </lineage>
</organism>
<dbReference type="Gramene" id="RZC58609">
    <property type="protein sequence ID" value="RZC58609"/>
    <property type="gene ID" value="C5167_005914"/>
</dbReference>
<proteinExistence type="predicted"/>
<dbReference type="Proteomes" id="UP000316621">
    <property type="component" value="Chromosome 4"/>
</dbReference>
<gene>
    <name evidence="1" type="ORF">C5167_005914</name>
</gene>
<sequence length="125" mass="14501">MMKILPFSDSKNPFFLSLQINRINLQSIPTSQSLRAVVDNPCFRNPNASILMLSSLFYISRKIKGWRDKRRLYQNLCYLPPEKFYSDTVGLAYPGPGLRRKFLARPKVIFLPQSPGIFVVCRKFI</sequence>
<accession>A0A4Y7JFT0</accession>
<evidence type="ECO:0000313" key="2">
    <source>
        <dbReference type="Proteomes" id="UP000316621"/>
    </source>
</evidence>
<name>A0A4Y7JFT0_PAPSO</name>